<dbReference type="InterPro" id="IPR009781">
    <property type="entry name" value="DUF1345"/>
</dbReference>
<keyword evidence="1" id="KW-0812">Transmembrane</keyword>
<feature type="transmembrane region" description="Helical" evidence="1">
    <location>
        <begin position="105"/>
        <end position="126"/>
    </location>
</feature>
<reference evidence="6" key="1">
    <citation type="submission" date="2016-01" db="EMBL/GenBank/DDBJ databases">
        <title>Draft genome of Chromobacterium sp. F49.</title>
        <authorList>
            <person name="Hong K.W."/>
        </authorList>
    </citation>
    <scope>NUCLEOTIDE SEQUENCE [LARGE SCALE GENOMIC DNA]</scope>
    <source>
        <strain evidence="6">M40</strain>
    </source>
</reference>
<dbReference type="AlphaFoldDB" id="A0A165DRC7"/>
<evidence type="ECO:0000313" key="9">
    <source>
        <dbReference type="Proteomes" id="UP000594979"/>
    </source>
</evidence>
<dbReference type="EMBL" id="LQQR01000026">
    <property type="protein sequence ID" value="KZE17670.1"/>
    <property type="molecule type" value="Genomic_DNA"/>
</dbReference>
<evidence type="ECO:0000313" key="2">
    <source>
        <dbReference type="EMBL" id="KZE17670.1"/>
    </source>
</evidence>
<sequence length="211" mass="22345">MKKLMISATGRLVASIIVGFIIGGIVGLLTTTGDGFLVGIAAATTFFVLVGTAALWPMSSEETKSNASREDFNPVLDEVVITIAQLCGLGGIILLQIVGGSQAGNWEAAIALLGVFMSWAGLQILYSARYAYMYFGDGTPGGIDFNSDRVPNYKDFLYFGYAVGMTFGVTDTSVSDTQIRAVVLRHSLLSYVFNAVILATAINLVVGVFSN</sequence>
<accession>A0A165DRC7</accession>
<evidence type="ECO:0000313" key="5">
    <source>
        <dbReference type="EMBL" id="VEW11049.1"/>
    </source>
</evidence>
<dbReference type="RefSeq" id="WP_009376849.1">
    <property type="nucleotide sequence ID" value="NZ_CAACXN010000010.1"/>
</dbReference>
<name>A0A165DRC7_9MICO</name>
<dbReference type="KEGG" id="bcau:I6G59_03730"/>
<gene>
    <name evidence="2" type="ORF">AVW13_13735</name>
    <name evidence="3" type="ORF">B8X04_13280</name>
    <name evidence="4" type="ORF">I6G59_03730</name>
    <name evidence="5" type="ORF">NCTC12391_00594</name>
</gene>
<feature type="transmembrane region" description="Helical" evidence="1">
    <location>
        <begin position="79"/>
        <end position="99"/>
    </location>
</feature>
<reference evidence="4 9" key="5">
    <citation type="submission" date="2020-12" db="EMBL/GenBank/DDBJ databases">
        <title>FDA dAtabase for Regulatory Grade micrObial Sequences (FDA-ARGOS): Supporting development and validation of Infectious Disease Dx tests.</title>
        <authorList>
            <person name="Sproer C."/>
            <person name="Gronow S."/>
            <person name="Severitt S."/>
            <person name="Schroder I."/>
            <person name="Tallon L."/>
            <person name="Sadzewicz L."/>
            <person name="Zhao X."/>
            <person name="Boylan J."/>
            <person name="Ott S."/>
            <person name="Bowen H."/>
            <person name="Vavikolanu K."/>
            <person name="Mehta A."/>
            <person name="Aluvathingal J."/>
            <person name="Nadendla S."/>
            <person name="Lowell S."/>
            <person name="Myers T."/>
            <person name="Yan Y."/>
            <person name="Sichtig H."/>
        </authorList>
    </citation>
    <scope>NUCLEOTIDE SEQUENCE [LARGE SCALE GENOMIC DNA]</scope>
    <source>
        <strain evidence="4 9">FDAARGOS_902</strain>
    </source>
</reference>
<evidence type="ECO:0000313" key="7">
    <source>
        <dbReference type="Proteomes" id="UP000216867"/>
    </source>
</evidence>
<evidence type="ECO:0000313" key="4">
    <source>
        <dbReference type="EMBL" id="QPS34452.1"/>
    </source>
</evidence>
<evidence type="ECO:0000313" key="3">
    <source>
        <dbReference type="EMBL" id="PAK94751.1"/>
    </source>
</evidence>
<feature type="transmembrane region" description="Helical" evidence="1">
    <location>
        <begin position="12"/>
        <end position="30"/>
    </location>
</feature>
<evidence type="ECO:0000313" key="6">
    <source>
        <dbReference type="Proteomes" id="UP000076612"/>
    </source>
</evidence>
<evidence type="ECO:0000256" key="1">
    <source>
        <dbReference type="SAM" id="Phobius"/>
    </source>
</evidence>
<dbReference type="GeneID" id="99774533"/>
<organism evidence="2 6">
    <name type="scientific">Brevibacterium casei</name>
    <dbReference type="NCBI Taxonomy" id="33889"/>
    <lineage>
        <taxon>Bacteria</taxon>
        <taxon>Bacillati</taxon>
        <taxon>Actinomycetota</taxon>
        <taxon>Actinomycetes</taxon>
        <taxon>Micrococcales</taxon>
        <taxon>Brevibacteriaceae</taxon>
        <taxon>Brevibacterium</taxon>
    </lineage>
</organism>
<reference evidence="5 8" key="4">
    <citation type="submission" date="2019-02" db="EMBL/GenBank/DDBJ databases">
        <authorList>
            <consortium name="Pathogen Informatics"/>
        </authorList>
    </citation>
    <scope>NUCLEOTIDE SEQUENCE [LARGE SCALE GENOMIC DNA]</scope>
    <source>
        <strain evidence="5 8">3012STDY7078520</strain>
    </source>
</reference>
<reference evidence="2" key="2">
    <citation type="submission" date="2016-01" db="EMBL/GenBank/DDBJ databases">
        <authorList>
            <person name="Hong K.W."/>
        </authorList>
    </citation>
    <scope>NUCLEOTIDE SEQUENCE</scope>
    <source>
        <strain evidence="2">M40</strain>
    </source>
</reference>
<feature type="transmembrane region" description="Helical" evidence="1">
    <location>
        <begin position="36"/>
        <end position="58"/>
    </location>
</feature>
<evidence type="ECO:0000313" key="8">
    <source>
        <dbReference type="Proteomes" id="UP000386281"/>
    </source>
</evidence>
<dbReference type="EMBL" id="CP065682">
    <property type="protein sequence ID" value="QPS34452.1"/>
    <property type="molecule type" value="Genomic_DNA"/>
</dbReference>
<reference evidence="3 7" key="3">
    <citation type="submission" date="2017-04" db="EMBL/GenBank/DDBJ databases">
        <title>Kefir bacterial isolates.</title>
        <authorList>
            <person name="Kim Y."/>
            <person name="Blasche S."/>
            <person name="Patil K.R."/>
        </authorList>
    </citation>
    <scope>NUCLEOTIDE SEQUENCE [LARGE SCALE GENOMIC DNA]</scope>
    <source>
        <strain evidence="3 7">OG2</strain>
    </source>
</reference>
<dbReference type="EMBL" id="CAACXN010000010">
    <property type="protein sequence ID" value="VEW11049.1"/>
    <property type="molecule type" value="Genomic_DNA"/>
</dbReference>
<dbReference type="Proteomes" id="UP000216867">
    <property type="component" value="Unassembled WGS sequence"/>
</dbReference>
<dbReference type="EMBL" id="NCWY01000012">
    <property type="protein sequence ID" value="PAK94751.1"/>
    <property type="molecule type" value="Genomic_DNA"/>
</dbReference>
<dbReference type="Proteomes" id="UP000594979">
    <property type="component" value="Chromosome"/>
</dbReference>
<dbReference type="Pfam" id="PF07077">
    <property type="entry name" value="DUF1345"/>
    <property type="match status" value="1"/>
</dbReference>
<feature type="transmembrane region" description="Helical" evidence="1">
    <location>
        <begin position="188"/>
        <end position="209"/>
    </location>
</feature>
<keyword evidence="1" id="KW-1133">Transmembrane helix</keyword>
<dbReference type="Proteomes" id="UP000076612">
    <property type="component" value="Unassembled WGS sequence"/>
</dbReference>
<keyword evidence="1" id="KW-0472">Membrane</keyword>
<dbReference type="Proteomes" id="UP000386281">
    <property type="component" value="Unassembled WGS sequence"/>
</dbReference>
<proteinExistence type="predicted"/>
<protein>
    <submittedName>
        <fullName evidence="4">DUF1345 domain-containing protein</fullName>
    </submittedName>
    <submittedName>
        <fullName evidence="5">Predicted membrane protein</fullName>
    </submittedName>
</protein>
<dbReference type="STRING" id="33889.AVW13_13735"/>